<dbReference type="Pfam" id="PF13372">
    <property type="entry name" value="Alginate_exp"/>
    <property type="match status" value="1"/>
</dbReference>
<accession>A0A517R801</accession>
<dbReference type="EMBL" id="CP036269">
    <property type="protein sequence ID" value="QDT39992.1"/>
    <property type="molecule type" value="Genomic_DNA"/>
</dbReference>
<protein>
    <recommendedName>
        <fullName evidence="2">Alginate export domain-containing protein</fullName>
    </recommendedName>
</protein>
<gene>
    <name evidence="3" type="ORF">Pan241w_00450</name>
</gene>
<dbReference type="Gene3D" id="2.40.160.100">
    <property type="match status" value="1"/>
</dbReference>
<evidence type="ECO:0000259" key="2">
    <source>
        <dbReference type="Pfam" id="PF13372"/>
    </source>
</evidence>
<name>A0A517R801_9PLAN</name>
<evidence type="ECO:0000256" key="1">
    <source>
        <dbReference type="SAM" id="SignalP"/>
    </source>
</evidence>
<dbReference type="AlphaFoldDB" id="A0A517R801"/>
<dbReference type="InterPro" id="IPR053728">
    <property type="entry name" value="Alginate_Permeability_Chnl"/>
</dbReference>
<sequence length="551" mass="61954" precursor="true">MRLLVLFSLGLVTSSMTAAHVSAETELTAIPPAPAAQADYDGTGSELTEVNEVFQPAPEQSTEQSADQPMTDQVPGIDGEETEDEIIFDDPTPAKPAPNPYKGLFFDNTFGAYLSNPNSPWLLGERFKMMPLGDECSPYTLSAGGELRHRYMHEQNRLRPGGPINTDYNLWRWRQYFDLQISDVARVYFEMLDGSIFDNELAPLAIDINRWNVQNAFVDVKLHEWDGAPGWFRYGRQEMLYGAQRLVSPLDWSNTRRNFEGFKYFHHSDSVHIDAFITNPVNAAAGNTPLSYYDNGADKPDTSVTFSGIYMTFLSDEPHVLDLYYLWLRDETVTPNRPDGSRHTIGSRFKTTSEVQDACCEVTGIWDFETEGAYQFGNDNGQRVSAGFFTSVLGHTWTKLPWSPRLSGLFYYGSGNHDPNGSTNNTFNTLYPLGHAYWGIIDNLTGQNLYDYSLQLNAKPSKKVGLVGAFHWFEKATANDYLYNVAGAPIGTTGGSRDIGQELDLIGTYTFNPNFNIQAGYSWFWYGSFVGTNIPPRNTATQFYVQTTIRY</sequence>
<organism evidence="3 4">
    <name type="scientific">Gimesia alba</name>
    <dbReference type="NCBI Taxonomy" id="2527973"/>
    <lineage>
        <taxon>Bacteria</taxon>
        <taxon>Pseudomonadati</taxon>
        <taxon>Planctomycetota</taxon>
        <taxon>Planctomycetia</taxon>
        <taxon>Planctomycetales</taxon>
        <taxon>Planctomycetaceae</taxon>
        <taxon>Gimesia</taxon>
    </lineage>
</organism>
<proteinExistence type="predicted"/>
<feature type="signal peptide" evidence="1">
    <location>
        <begin position="1"/>
        <end position="18"/>
    </location>
</feature>
<keyword evidence="4" id="KW-1185">Reference proteome</keyword>
<evidence type="ECO:0000313" key="3">
    <source>
        <dbReference type="EMBL" id="QDT39992.1"/>
    </source>
</evidence>
<dbReference type="KEGG" id="gaz:Pan241w_00450"/>
<reference evidence="3 4" key="1">
    <citation type="submission" date="2019-02" db="EMBL/GenBank/DDBJ databases">
        <title>Deep-cultivation of Planctomycetes and their phenomic and genomic characterization uncovers novel biology.</title>
        <authorList>
            <person name="Wiegand S."/>
            <person name="Jogler M."/>
            <person name="Boedeker C."/>
            <person name="Pinto D."/>
            <person name="Vollmers J."/>
            <person name="Rivas-Marin E."/>
            <person name="Kohn T."/>
            <person name="Peeters S.H."/>
            <person name="Heuer A."/>
            <person name="Rast P."/>
            <person name="Oberbeckmann S."/>
            <person name="Bunk B."/>
            <person name="Jeske O."/>
            <person name="Meyerdierks A."/>
            <person name="Storesund J.E."/>
            <person name="Kallscheuer N."/>
            <person name="Luecker S."/>
            <person name="Lage O.M."/>
            <person name="Pohl T."/>
            <person name="Merkel B.J."/>
            <person name="Hornburger P."/>
            <person name="Mueller R.-W."/>
            <person name="Bruemmer F."/>
            <person name="Labrenz M."/>
            <person name="Spormann A.M."/>
            <person name="Op den Camp H."/>
            <person name="Overmann J."/>
            <person name="Amann R."/>
            <person name="Jetten M.S.M."/>
            <person name="Mascher T."/>
            <person name="Medema M.H."/>
            <person name="Devos D.P."/>
            <person name="Kaster A.-K."/>
            <person name="Ovreas L."/>
            <person name="Rohde M."/>
            <person name="Galperin M.Y."/>
            <person name="Jogler C."/>
        </authorList>
    </citation>
    <scope>NUCLEOTIDE SEQUENCE [LARGE SCALE GENOMIC DNA]</scope>
    <source>
        <strain evidence="3 4">Pan241w</strain>
    </source>
</reference>
<evidence type="ECO:0000313" key="4">
    <source>
        <dbReference type="Proteomes" id="UP000317171"/>
    </source>
</evidence>
<dbReference type="InterPro" id="IPR025388">
    <property type="entry name" value="Alginate_export_dom"/>
</dbReference>
<dbReference type="Proteomes" id="UP000317171">
    <property type="component" value="Chromosome"/>
</dbReference>
<keyword evidence="1" id="KW-0732">Signal</keyword>
<dbReference type="RefSeq" id="WP_198000232.1">
    <property type="nucleotide sequence ID" value="NZ_CP036269.1"/>
</dbReference>
<feature type="chain" id="PRO_5021931179" description="Alginate export domain-containing protein" evidence="1">
    <location>
        <begin position="19"/>
        <end position="551"/>
    </location>
</feature>
<feature type="domain" description="Alginate export" evidence="2">
    <location>
        <begin position="140"/>
        <end position="533"/>
    </location>
</feature>